<evidence type="ECO:0000313" key="4">
    <source>
        <dbReference type="Proteomes" id="UP000436694"/>
    </source>
</evidence>
<protein>
    <submittedName>
        <fullName evidence="3">Uncharacterized protein</fullName>
    </submittedName>
</protein>
<keyword evidence="2" id="KW-1133">Transmembrane helix</keyword>
<name>A0A844ANR9_9RHOB</name>
<organism evidence="3 4">
    <name type="scientific">Tritonibacter aquimaris</name>
    <dbReference type="NCBI Taxonomy" id="2663379"/>
    <lineage>
        <taxon>Bacteria</taxon>
        <taxon>Pseudomonadati</taxon>
        <taxon>Pseudomonadota</taxon>
        <taxon>Alphaproteobacteria</taxon>
        <taxon>Rhodobacterales</taxon>
        <taxon>Paracoccaceae</taxon>
        <taxon>Tritonibacter</taxon>
    </lineage>
</organism>
<reference evidence="3 4" key="1">
    <citation type="submission" date="2019-10" db="EMBL/GenBank/DDBJ databases">
        <title>Epibacterium sp. nov., isolated from seawater.</title>
        <authorList>
            <person name="Zhang X."/>
            <person name="Li N."/>
        </authorList>
    </citation>
    <scope>NUCLEOTIDE SEQUENCE [LARGE SCALE GENOMIC DNA]</scope>
    <source>
        <strain evidence="3 4">SM1969</strain>
    </source>
</reference>
<accession>A0A844ANR9</accession>
<keyword evidence="2" id="KW-0812">Transmembrane</keyword>
<feature type="transmembrane region" description="Helical" evidence="2">
    <location>
        <begin position="6"/>
        <end position="25"/>
    </location>
</feature>
<evidence type="ECO:0000256" key="2">
    <source>
        <dbReference type="SAM" id="Phobius"/>
    </source>
</evidence>
<sequence>MDGLSVGQSIAILCYGAIATLFLYMTWREARGQSPSSSPFARLWRLGAMMLCLMWPLAIAGMIVAIVYDSQIKQRRTQPRSQHRAGPSRLRSYDTAEPVLAVGKP</sequence>
<dbReference type="AlphaFoldDB" id="A0A844ANR9"/>
<dbReference type="RefSeq" id="WP_153549051.1">
    <property type="nucleotide sequence ID" value="NZ_WIXK01000011.1"/>
</dbReference>
<dbReference type="EMBL" id="WIXK01000011">
    <property type="protein sequence ID" value="MQY44159.1"/>
    <property type="molecule type" value="Genomic_DNA"/>
</dbReference>
<dbReference type="Proteomes" id="UP000436694">
    <property type="component" value="Unassembled WGS sequence"/>
</dbReference>
<gene>
    <name evidence="3" type="ORF">GG681_16050</name>
</gene>
<feature type="region of interest" description="Disordered" evidence="1">
    <location>
        <begin position="74"/>
        <end position="105"/>
    </location>
</feature>
<keyword evidence="4" id="KW-1185">Reference proteome</keyword>
<feature type="transmembrane region" description="Helical" evidence="2">
    <location>
        <begin position="46"/>
        <end position="68"/>
    </location>
</feature>
<evidence type="ECO:0000256" key="1">
    <source>
        <dbReference type="SAM" id="MobiDB-lite"/>
    </source>
</evidence>
<evidence type="ECO:0000313" key="3">
    <source>
        <dbReference type="EMBL" id="MQY44159.1"/>
    </source>
</evidence>
<feature type="compositionally biased region" description="Basic residues" evidence="1">
    <location>
        <begin position="74"/>
        <end position="83"/>
    </location>
</feature>
<keyword evidence="2" id="KW-0472">Membrane</keyword>
<comment type="caution">
    <text evidence="3">The sequence shown here is derived from an EMBL/GenBank/DDBJ whole genome shotgun (WGS) entry which is preliminary data.</text>
</comment>
<proteinExistence type="predicted"/>